<accession>A0A511XFB3</accession>
<dbReference type="EMBL" id="BJYF01000052">
    <property type="protein sequence ID" value="GEN61628.1"/>
    <property type="molecule type" value="Genomic_DNA"/>
</dbReference>
<feature type="region of interest" description="Disordered" evidence="1">
    <location>
        <begin position="55"/>
        <end position="74"/>
    </location>
</feature>
<keyword evidence="3" id="KW-1185">Reference proteome</keyword>
<evidence type="ECO:0000256" key="1">
    <source>
        <dbReference type="SAM" id="MobiDB-lite"/>
    </source>
</evidence>
<dbReference type="AlphaFoldDB" id="A0A511XFB3"/>
<feature type="compositionally biased region" description="Basic and acidic residues" evidence="1">
    <location>
        <begin position="65"/>
        <end position="74"/>
    </location>
</feature>
<reference evidence="2 3" key="1">
    <citation type="submission" date="2019-07" db="EMBL/GenBank/DDBJ databases">
        <title>Whole genome shotgun sequence of Acetobacter nitrogenifigens NBRC 105050.</title>
        <authorList>
            <person name="Hosoyama A."/>
            <person name="Uohara A."/>
            <person name="Ohji S."/>
            <person name="Ichikawa N."/>
        </authorList>
    </citation>
    <scope>NUCLEOTIDE SEQUENCE [LARGE SCALE GENOMIC DNA]</scope>
    <source>
        <strain evidence="2 3">NBRC 105050</strain>
    </source>
</reference>
<protein>
    <submittedName>
        <fullName evidence="2">Uncharacterized protein</fullName>
    </submittedName>
</protein>
<dbReference type="Proteomes" id="UP000321635">
    <property type="component" value="Unassembled WGS sequence"/>
</dbReference>
<comment type="caution">
    <text evidence="2">The sequence shown here is derived from an EMBL/GenBank/DDBJ whole genome shotgun (WGS) entry which is preliminary data.</text>
</comment>
<gene>
    <name evidence="2" type="ORF">ANI02nite_35120</name>
</gene>
<proteinExistence type="predicted"/>
<evidence type="ECO:0000313" key="3">
    <source>
        <dbReference type="Proteomes" id="UP000321635"/>
    </source>
</evidence>
<name>A0A511XFB3_9PROT</name>
<organism evidence="2 3">
    <name type="scientific">Acetobacter nitrogenifigens DSM 23921 = NBRC 105050</name>
    <dbReference type="NCBI Taxonomy" id="1120919"/>
    <lineage>
        <taxon>Bacteria</taxon>
        <taxon>Pseudomonadati</taxon>
        <taxon>Pseudomonadota</taxon>
        <taxon>Alphaproteobacteria</taxon>
        <taxon>Acetobacterales</taxon>
        <taxon>Acetobacteraceae</taxon>
        <taxon>Acetobacter</taxon>
    </lineage>
</organism>
<sequence>MWGSITATETGTCVLEGAAEVSDGGASVERHAIAQAHRVKRLFLQEHRSGALAEVQMPQQQQDGLRCEEPISFE</sequence>
<evidence type="ECO:0000313" key="2">
    <source>
        <dbReference type="EMBL" id="GEN61628.1"/>
    </source>
</evidence>